<evidence type="ECO:0000259" key="10">
    <source>
        <dbReference type="PROSITE" id="PS50850"/>
    </source>
</evidence>
<evidence type="ECO:0000256" key="3">
    <source>
        <dbReference type="ARBA" id="ARBA00022692"/>
    </source>
</evidence>
<evidence type="ECO:0000256" key="2">
    <source>
        <dbReference type="ARBA" id="ARBA00022448"/>
    </source>
</evidence>
<sequence>MVHLLVVLVQWCRCCWYWMVWKVELAAGMNQHLEMKSQVKWLIRGCAGKGAPVRGPESLKRADNAGAKTEPSSENVAMTSDRVHITPPAACFGTRHAQTILLAVSSFTIYMLRVNLSVAIVGMTAMDNGIRSNSSEDGNATTPAPLHEVYDWDEKTQGLVLSSFFWGYMITQVPAGVLTQRLGGHKFLTWALFSTSLLCILLPPCAYLGGWWLVCLNRMLQGVTQGCVYPSIFTMMGLWMPPAERSLMSGIILGAQTMGPVVATPLAGLLVAKCGWPSVFYSYGAMGFVYSLVVMRYCAESPTAHKTITLEERAYIVASLGSSKDKMPTPWGPMLRSIPAWAAIWTMALQGGVFLAFLTKIPTYLSTVLKFEMKENGVLTALPYLLSWFLSFPFGWSCDKLVSRGYLSLTAARKVYNSISHVGSGVAILALGFCNDPNTSVVLLILSIGVMSASYPGVQANFMDLSPNYSGTIFSISNFLSAVCGVFGPIIISFIVTEKGSVSQWRTVYCLLSAVMFLSNLVYVFYGSAEVQPWNDPSDNHNKIRGTKTDEEKEEGEKLASIT</sequence>
<feature type="transmembrane region" description="Helical" evidence="8">
    <location>
        <begin position="219"/>
        <end position="239"/>
    </location>
</feature>
<dbReference type="GO" id="GO:0016020">
    <property type="term" value="C:membrane"/>
    <property type="evidence" value="ECO:0007669"/>
    <property type="project" value="UniProtKB-SubCell"/>
</dbReference>
<evidence type="ECO:0000256" key="6">
    <source>
        <dbReference type="ARBA" id="ARBA00023136"/>
    </source>
</evidence>
<keyword evidence="2" id="KW-0813">Transport</keyword>
<organism evidence="12">
    <name type="scientific">Thrips palmi</name>
    <name type="common">Melon thrips</name>
    <dbReference type="NCBI Taxonomy" id="161013"/>
    <lineage>
        <taxon>Eukaryota</taxon>
        <taxon>Metazoa</taxon>
        <taxon>Ecdysozoa</taxon>
        <taxon>Arthropoda</taxon>
        <taxon>Hexapoda</taxon>
        <taxon>Insecta</taxon>
        <taxon>Pterygota</taxon>
        <taxon>Neoptera</taxon>
        <taxon>Paraneoptera</taxon>
        <taxon>Thysanoptera</taxon>
        <taxon>Terebrantia</taxon>
        <taxon>Thripoidea</taxon>
        <taxon>Thripidae</taxon>
        <taxon>Thrips</taxon>
    </lineage>
</organism>
<dbReference type="PANTHER" id="PTHR11662">
    <property type="entry name" value="SOLUTE CARRIER FAMILY 17"/>
    <property type="match status" value="1"/>
</dbReference>
<proteinExistence type="predicted"/>
<evidence type="ECO:0000313" key="12">
    <source>
        <dbReference type="RefSeq" id="XP_034253027.1"/>
    </source>
</evidence>
<dbReference type="PROSITE" id="PS50850">
    <property type="entry name" value="MFS"/>
    <property type="match status" value="1"/>
</dbReference>
<dbReference type="InterPro" id="IPR036259">
    <property type="entry name" value="MFS_trans_sf"/>
</dbReference>
<name>A0A6P9A592_THRPL</name>
<keyword evidence="5 8" id="KW-1133">Transmembrane helix</keyword>
<feature type="transmembrane region" description="Helical" evidence="8">
    <location>
        <begin position="338"/>
        <end position="358"/>
    </location>
</feature>
<feature type="transmembrane region" description="Helical" evidence="8">
    <location>
        <begin position="159"/>
        <end position="178"/>
    </location>
</feature>
<keyword evidence="4" id="KW-0769">Symport</keyword>
<dbReference type="OrthoDB" id="2985014at2759"/>
<evidence type="ECO:0000256" key="9">
    <source>
        <dbReference type="SAM" id="SignalP"/>
    </source>
</evidence>
<feature type="transmembrane region" description="Helical" evidence="8">
    <location>
        <begin position="190"/>
        <end position="213"/>
    </location>
</feature>
<dbReference type="FunFam" id="1.20.1250.20:FF:000423">
    <property type="entry name" value="Putative inorganic phosphate cotransporter-like Protein"/>
    <property type="match status" value="1"/>
</dbReference>
<feature type="signal peptide" evidence="9">
    <location>
        <begin position="1"/>
        <end position="17"/>
    </location>
</feature>
<keyword evidence="9" id="KW-0732">Signal</keyword>
<dbReference type="GO" id="GO:0006820">
    <property type="term" value="P:monoatomic anion transport"/>
    <property type="evidence" value="ECO:0007669"/>
    <property type="project" value="TreeGrafter"/>
</dbReference>
<feature type="transmembrane region" description="Helical" evidence="8">
    <location>
        <begin position="378"/>
        <end position="396"/>
    </location>
</feature>
<feature type="region of interest" description="Disordered" evidence="7">
    <location>
        <begin position="537"/>
        <end position="563"/>
    </location>
</feature>
<feature type="region of interest" description="Disordered" evidence="7">
    <location>
        <begin position="51"/>
        <end position="77"/>
    </location>
</feature>
<feature type="transmembrane region" description="Helical" evidence="8">
    <location>
        <begin position="416"/>
        <end position="434"/>
    </location>
</feature>
<dbReference type="InterPro" id="IPR011701">
    <property type="entry name" value="MFS"/>
</dbReference>
<feature type="compositionally biased region" description="Basic and acidic residues" evidence="7">
    <location>
        <begin position="538"/>
        <end position="563"/>
    </location>
</feature>
<dbReference type="AlphaFoldDB" id="A0A6P9A592"/>
<feature type="transmembrane region" description="Helical" evidence="8">
    <location>
        <begin position="508"/>
        <end position="526"/>
    </location>
</feature>
<evidence type="ECO:0000256" key="4">
    <source>
        <dbReference type="ARBA" id="ARBA00022847"/>
    </source>
</evidence>
<dbReference type="RefSeq" id="XP_034253027.1">
    <property type="nucleotide sequence ID" value="XM_034397136.1"/>
</dbReference>
<keyword evidence="3 8" id="KW-0812">Transmembrane</keyword>
<feature type="transmembrane region" description="Helical" evidence="8">
    <location>
        <begin position="100"/>
        <end position="126"/>
    </location>
</feature>
<evidence type="ECO:0000256" key="5">
    <source>
        <dbReference type="ARBA" id="ARBA00022989"/>
    </source>
</evidence>
<dbReference type="SUPFAM" id="SSF103473">
    <property type="entry name" value="MFS general substrate transporter"/>
    <property type="match status" value="1"/>
</dbReference>
<keyword evidence="6 8" id="KW-0472">Membrane</keyword>
<feature type="chain" id="PRO_5027947849" evidence="9">
    <location>
        <begin position="18"/>
        <end position="563"/>
    </location>
</feature>
<dbReference type="FunFam" id="1.20.1250.20:FF:000003">
    <property type="entry name" value="Solute carrier family 17 member 3"/>
    <property type="match status" value="1"/>
</dbReference>
<evidence type="ECO:0000256" key="1">
    <source>
        <dbReference type="ARBA" id="ARBA00004141"/>
    </source>
</evidence>
<dbReference type="GO" id="GO:0015293">
    <property type="term" value="F:symporter activity"/>
    <property type="evidence" value="ECO:0007669"/>
    <property type="project" value="UniProtKB-KW"/>
</dbReference>
<dbReference type="GeneID" id="117652314"/>
<feature type="domain" description="Major facilitator superfamily (MFS) profile" evidence="10">
    <location>
        <begin position="101"/>
        <end position="531"/>
    </location>
</feature>
<dbReference type="InterPro" id="IPR050382">
    <property type="entry name" value="MFS_Na/Anion_cotransporter"/>
</dbReference>
<evidence type="ECO:0000313" key="11">
    <source>
        <dbReference type="Proteomes" id="UP000515158"/>
    </source>
</evidence>
<dbReference type="Pfam" id="PF07690">
    <property type="entry name" value="MFS_1"/>
    <property type="match status" value="1"/>
</dbReference>
<feature type="transmembrane region" description="Helical" evidence="8">
    <location>
        <begin position="441"/>
        <end position="458"/>
    </location>
</feature>
<dbReference type="KEGG" id="tpal:117652314"/>
<dbReference type="InterPro" id="IPR020846">
    <property type="entry name" value="MFS_dom"/>
</dbReference>
<reference evidence="12" key="1">
    <citation type="submission" date="2025-08" db="UniProtKB">
        <authorList>
            <consortium name="RefSeq"/>
        </authorList>
    </citation>
    <scope>IDENTIFICATION</scope>
    <source>
        <tissue evidence="12">Total insect</tissue>
    </source>
</reference>
<dbReference type="Proteomes" id="UP000515158">
    <property type="component" value="Unplaced"/>
</dbReference>
<feature type="transmembrane region" description="Helical" evidence="8">
    <location>
        <begin position="478"/>
        <end position="496"/>
    </location>
</feature>
<dbReference type="PANTHER" id="PTHR11662:SF280">
    <property type="entry name" value="FI21844P1-RELATED"/>
    <property type="match status" value="1"/>
</dbReference>
<evidence type="ECO:0000256" key="8">
    <source>
        <dbReference type="SAM" id="Phobius"/>
    </source>
</evidence>
<comment type="subcellular location">
    <subcellularLocation>
        <location evidence="1">Membrane</location>
        <topology evidence="1">Multi-pass membrane protein</topology>
    </subcellularLocation>
</comment>
<protein>
    <submittedName>
        <fullName evidence="12">Inorganic phosphate cotransporter isoform X1</fullName>
    </submittedName>
</protein>
<gene>
    <name evidence="12" type="primary">LOC117652314</name>
</gene>
<keyword evidence="11" id="KW-1185">Reference proteome</keyword>
<feature type="transmembrane region" description="Helical" evidence="8">
    <location>
        <begin position="251"/>
        <end position="272"/>
    </location>
</feature>
<accession>A0A6P9A592</accession>
<dbReference type="InParanoid" id="A0A6P9A592"/>
<dbReference type="Gene3D" id="1.20.1250.20">
    <property type="entry name" value="MFS general substrate transporter like domains"/>
    <property type="match status" value="2"/>
</dbReference>
<evidence type="ECO:0000256" key="7">
    <source>
        <dbReference type="SAM" id="MobiDB-lite"/>
    </source>
</evidence>